<feature type="chain" id="PRO_5003712352" description="Transmembrane protein" evidence="2">
    <location>
        <begin position="19"/>
        <end position="262"/>
    </location>
</feature>
<accession>I7MGZ4</accession>
<dbReference type="AlphaFoldDB" id="I7MGZ4"/>
<name>I7MGZ4_TETTS</name>
<sequence>MKILLFFQLFLIIKLAYSIDLERLKMYKQKDQEYIQKQTTHRNNEKQELQDIYRIKDTLQNAEENYKNYMSQMNFPQVNYTYKDIPSVFNDKLLQFTDTQKFFDAFNSMVQKEIQFEMDIQKMKKRQYQLREVSQQIMEHNILILKNQSNKLEQIVNNFKNRLDSHKKSAKMETQNLQTNNKYKLINLEDFMASIFKVYKHISHQQEKYLHKKKDLKQQQIDFSNMSKMLVDSSQKNCIKLTQQKFIETKKIIQQKIDSGLS</sequence>
<dbReference type="GeneID" id="7827242"/>
<evidence type="ECO:0008006" key="5">
    <source>
        <dbReference type="Google" id="ProtNLM"/>
    </source>
</evidence>
<dbReference type="KEGG" id="tet:TTHERM_00420250"/>
<dbReference type="RefSeq" id="XP_001033280.2">
    <property type="nucleotide sequence ID" value="XM_001033280.3"/>
</dbReference>
<feature type="signal peptide" evidence="2">
    <location>
        <begin position="1"/>
        <end position="18"/>
    </location>
</feature>
<dbReference type="InParanoid" id="I7MGZ4"/>
<dbReference type="EMBL" id="GG662536">
    <property type="protein sequence ID" value="EAR85617.2"/>
    <property type="molecule type" value="Genomic_DNA"/>
</dbReference>
<dbReference type="Proteomes" id="UP000009168">
    <property type="component" value="Unassembled WGS sequence"/>
</dbReference>
<evidence type="ECO:0000313" key="4">
    <source>
        <dbReference type="Proteomes" id="UP000009168"/>
    </source>
</evidence>
<keyword evidence="4" id="KW-1185">Reference proteome</keyword>
<organism evidence="3 4">
    <name type="scientific">Tetrahymena thermophila (strain SB210)</name>
    <dbReference type="NCBI Taxonomy" id="312017"/>
    <lineage>
        <taxon>Eukaryota</taxon>
        <taxon>Sar</taxon>
        <taxon>Alveolata</taxon>
        <taxon>Ciliophora</taxon>
        <taxon>Intramacronucleata</taxon>
        <taxon>Oligohymenophorea</taxon>
        <taxon>Hymenostomatida</taxon>
        <taxon>Tetrahymenina</taxon>
        <taxon>Tetrahymenidae</taxon>
        <taxon>Tetrahymena</taxon>
    </lineage>
</organism>
<gene>
    <name evidence="3" type="ORF">TTHERM_00420250</name>
</gene>
<reference evidence="4" key="1">
    <citation type="journal article" date="2006" name="PLoS Biol.">
        <title>Macronuclear genome sequence of the ciliate Tetrahymena thermophila, a model eukaryote.</title>
        <authorList>
            <person name="Eisen J.A."/>
            <person name="Coyne R.S."/>
            <person name="Wu M."/>
            <person name="Wu D."/>
            <person name="Thiagarajan M."/>
            <person name="Wortman J.R."/>
            <person name="Badger J.H."/>
            <person name="Ren Q."/>
            <person name="Amedeo P."/>
            <person name="Jones K.M."/>
            <person name="Tallon L.J."/>
            <person name="Delcher A.L."/>
            <person name="Salzberg S.L."/>
            <person name="Silva J.C."/>
            <person name="Haas B.J."/>
            <person name="Majoros W.H."/>
            <person name="Farzad M."/>
            <person name="Carlton J.M."/>
            <person name="Smith R.K. Jr."/>
            <person name="Garg J."/>
            <person name="Pearlman R.E."/>
            <person name="Karrer K.M."/>
            <person name="Sun L."/>
            <person name="Manning G."/>
            <person name="Elde N.C."/>
            <person name="Turkewitz A.P."/>
            <person name="Asai D.J."/>
            <person name="Wilkes D.E."/>
            <person name="Wang Y."/>
            <person name="Cai H."/>
            <person name="Collins K."/>
            <person name="Stewart B.A."/>
            <person name="Lee S.R."/>
            <person name="Wilamowska K."/>
            <person name="Weinberg Z."/>
            <person name="Ruzzo W.L."/>
            <person name="Wloga D."/>
            <person name="Gaertig J."/>
            <person name="Frankel J."/>
            <person name="Tsao C.-C."/>
            <person name="Gorovsky M.A."/>
            <person name="Keeling P.J."/>
            <person name="Waller R.F."/>
            <person name="Patron N.J."/>
            <person name="Cherry J.M."/>
            <person name="Stover N.A."/>
            <person name="Krieger C.J."/>
            <person name="del Toro C."/>
            <person name="Ryder H.F."/>
            <person name="Williamson S.C."/>
            <person name="Barbeau R.A."/>
            <person name="Hamilton E.P."/>
            <person name="Orias E."/>
        </authorList>
    </citation>
    <scope>NUCLEOTIDE SEQUENCE [LARGE SCALE GENOMIC DNA]</scope>
    <source>
        <strain evidence="4">SB210</strain>
    </source>
</reference>
<evidence type="ECO:0000256" key="1">
    <source>
        <dbReference type="SAM" id="Coils"/>
    </source>
</evidence>
<proteinExistence type="predicted"/>
<keyword evidence="1" id="KW-0175">Coiled coil</keyword>
<protein>
    <recommendedName>
        <fullName evidence="5">Transmembrane protein</fullName>
    </recommendedName>
</protein>
<keyword evidence="2" id="KW-0732">Signal</keyword>
<evidence type="ECO:0000313" key="3">
    <source>
        <dbReference type="EMBL" id="EAR85617.2"/>
    </source>
</evidence>
<feature type="coiled-coil region" evidence="1">
    <location>
        <begin position="142"/>
        <end position="169"/>
    </location>
</feature>
<evidence type="ECO:0000256" key="2">
    <source>
        <dbReference type="SAM" id="SignalP"/>
    </source>
</evidence>